<protein>
    <submittedName>
        <fullName evidence="1">Uncharacterized protein</fullName>
    </submittedName>
</protein>
<reference evidence="1 2" key="1">
    <citation type="journal article" date="2016" name="Sci. Rep.">
        <title>Genomic and phenotypic characterization of the species Acinetobacter venetianus.</title>
        <authorList>
            <person name="Fondi M."/>
            <person name="Maida I."/>
            <person name="Perrin E."/>
            <person name="Orlandini V."/>
            <person name="La Torre L."/>
            <person name="Bosi E."/>
            <person name="Negroni A."/>
            <person name="Zanaroli G."/>
            <person name="Fava F."/>
            <person name="Decorosi F."/>
            <person name="Giovannetti L."/>
            <person name="Viti C."/>
            <person name="Vaneechoutte M."/>
            <person name="Dijkshoorn L."/>
            <person name="Fani R."/>
        </authorList>
    </citation>
    <scope>NUCLEOTIDE SEQUENCE [LARGE SCALE GENOMIC DNA]</scope>
    <source>
        <strain evidence="1 2">LUH5627</strain>
    </source>
</reference>
<accession>A0A150HVL3</accession>
<dbReference type="AlphaFoldDB" id="A0A150HVL3"/>
<dbReference type="EMBL" id="JRUE01000120">
    <property type="protein sequence ID" value="KXZ70696.1"/>
    <property type="molecule type" value="Genomic_DNA"/>
</dbReference>
<organism evidence="1 2">
    <name type="scientific">Acinetobacter venetianus</name>
    <dbReference type="NCBI Taxonomy" id="52133"/>
    <lineage>
        <taxon>Bacteria</taxon>
        <taxon>Pseudomonadati</taxon>
        <taxon>Pseudomonadota</taxon>
        <taxon>Gammaproteobacteria</taxon>
        <taxon>Moraxellales</taxon>
        <taxon>Moraxellaceae</taxon>
        <taxon>Acinetobacter</taxon>
    </lineage>
</organism>
<dbReference type="Proteomes" id="UP000075680">
    <property type="component" value="Unassembled WGS sequence"/>
</dbReference>
<sequence>MNGHCINIAISGISLKVSDELKIELRKTIPNEFGINWINIADPNIDLLLINENFFDTEGIQRIIEQKKLPCLKVSKAQGACNIEENNTLYLPFQQTDALKNWIHLRLLSYLSHQQSQQPKAKEEVSAHHIVNEKFLNDMLNPDNARLHLFDDHGTLAIIDTRSQIAWLEPTRTQTQTNHSFNYSFATTSDFTKVSRKVEYDLQDWLWNLFWHSLEFQALAPSENEYFKIEYWPQPFKSADRKTTLLLAACFIQGAQLSQVATQLKLPIQTVQQFIAACIASNNGGIISASDSHYLKSETDEQSAEQNGFLNKFFGKIRRRFGL</sequence>
<dbReference type="PATRIC" id="fig|52133.18.peg.1349"/>
<name>A0A150HVL3_9GAMM</name>
<dbReference type="RefSeq" id="WP_061518528.1">
    <property type="nucleotide sequence ID" value="NZ_JRUE01000120.1"/>
</dbReference>
<gene>
    <name evidence="1" type="ORF">AVENLUH5627_01300</name>
</gene>
<comment type="caution">
    <text evidence="1">The sequence shown here is derived from an EMBL/GenBank/DDBJ whole genome shotgun (WGS) entry which is preliminary data.</text>
</comment>
<evidence type="ECO:0000313" key="2">
    <source>
        <dbReference type="Proteomes" id="UP000075680"/>
    </source>
</evidence>
<evidence type="ECO:0000313" key="1">
    <source>
        <dbReference type="EMBL" id="KXZ70696.1"/>
    </source>
</evidence>
<proteinExistence type="predicted"/>